<dbReference type="Pfam" id="PF00271">
    <property type="entry name" value="Helicase_C"/>
    <property type="match status" value="1"/>
</dbReference>
<name>A0A8K0L7V9_9PEZI</name>
<feature type="domain" description="Helicase C-terminal" evidence="8">
    <location>
        <begin position="1110"/>
        <end position="1262"/>
    </location>
</feature>
<dbReference type="GO" id="GO:0000724">
    <property type="term" value="P:double-strand break repair via homologous recombination"/>
    <property type="evidence" value="ECO:0007669"/>
    <property type="project" value="TreeGrafter"/>
</dbReference>
<keyword evidence="10" id="KW-1185">Reference proteome</keyword>
<evidence type="ECO:0000259" key="8">
    <source>
        <dbReference type="PROSITE" id="PS51194"/>
    </source>
</evidence>
<dbReference type="PANTHER" id="PTHR13710:SF154">
    <property type="entry name" value="RECQ HELICASE, PUTATIVE (AFU_ORTHOLOGUE AFUA_6G14720)-RELATED"/>
    <property type="match status" value="1"/>
</dbReference>
<feature type="domain" description="Helicase ATP-binding" evidence="7">
    <location>
        <begin position="932"/>
        <end position="1089"/>
    </location>
</feature>
<dbReference type="InterPro" id="IPR011545">
    <property type="entry name" value="DEAD/DEAH_box_helicase_dom"/>
</dbReference>
<proteinExistence type="inferred from homology"/>
<dbReference type="SUPFAM" id="SSF52540">
    <property type="entry name" value="P-loop containing nucleoside triphosphate hydrolases"/>
    <property type="match status" value="1"/>
</dbReference>
<feature type="compositionally biased region" description="Polar residues" evidence="6">
    <location>
        <begin position="403"/>
        <end position="414"/>
    </location>
</feature>
<evidence type="ECO:0000256" key="5">
    <source>
        <dbReference type="ARBA" id="ARBA00034808"/>
    </source>
</evidence>
<dbReference type="CDD" id="cd17920">
    <property type="entry name" value="DEXHc_RecQ"/>
    <property type="match status" value="1"/>
</dbReference>
<feature type="region of interest" description="Disordered" evidence="6">
    <location>
        <begin position="1"/>
        <end position="39"/>
    </location>
</feature>
<dbReference type="GO" id="GO:0009378">
    <property type="term" value="F:four-way junction helicase activity"/>
    <property type="evidence" value="ECO:0007669"/>
    <property type="project" value="TreeGrafter"/>
</dbReference>
<dbReference type="EC" id="5.6.2.4" evidence="5"/>
<evidence type="ECO:0000259" key="7">
    <source>
        <dbReference type="PROSITE" id="PS51192"/>
    </source>
</evidence>
<dbReference type="PROSITE" id="PS51192">
    <property type="entry name" value="HELICASE_ATP_BIND_1"/>
    <property type="match status" value="1"/>
</dbReference>
<dbReference type="GO" id="GO:0003676">
    <property type="term" value="F:nucleic acid binding"/>
    <property type="evidence" value="ECO:0007669"/>
    <property type="project" value="InterPro"/>
</dbReference>
<organism evidence="9 10">
    <name type="scientific">Elsinoe batatas</name>
    <dbReference type="NCBI Taxonomy" id="2601811"/>
    <lineage>
        <taxon>Eukaryota</taxon>
        <taxon>Fungi</taxon>
        <taxon>Dikarya</taxon>
        <taxon>Ascomycota</taxon>
        <taxon>Pezizomycotina</taxon>
        <taxon>Dothideomycetes</taxon>
        <taxon>Dothideomycetidae</taxon>
        <taxon>Myriangiales</taxon>
        <taxon>Elsinoaceae</taxon>
        <taxon>Elsinoe</taxon>
    </lineage>
</organism>
<feature type="compositionally biased region" description="Acidic residues" evidence="6">
    <location>
        <begin position="1313"/>
        <end position="1348"/>
    </location>
</feature>
<reference evidence="9" key="1">
    <citation type="submission" date="2021-07" db="EMBL/GenBank/DDBJ databases">
        <title>Elsinoe batatas strain:CRI-CJ2 Genome sequencing and assembly.</title>
        <authorList>
            <person name="Huang L."/>
        </authorList>
    </citation>
    <scope>NUCLEOTIDE SEQUENCE</scope>
    <source>
        <strain evidence="9">CRI-CJ2</strain>
    </source>
</reference>
<dbReference type="SMART" id="SM00487">
    <property type="entry name" value="DEXDc"/>
    <property type="match status" value="1"/>
</dbReference>
<evidence type="ECO:0000256" key="4">
    <source>
        <dbReference type="ARBA" id="ARBA00034617"/>
    </source>
</evidence>
<protein>
    <recommendedName>
        <fullName evidence="5">DNA 3'-5' helicase</fullName>
        <ecNumber evidence="5">5.6.2.4</ecNumber>
    </recommendedName>
</protein>
<evidence type="ECO:0000256" key="1">
    <source>
        <dbReference type="ARBA" id="ARBA00005446"/>
    </source>
</evidence>
<feature type="region of interest" description="Disordered" evidence="6">
    <location>
        <begin position="348"/>
        <end position="414"/>
    </location>
</feature>
<dbReference type="InterPro" id="IPR001650">
    <property type="entry name" value="Helicase_C-like"/>
</dbReference>
<dbReference type="Gene3D" id="3.40.50.300">
    <property type="entry name" value="P-loop containing nucleotide triphosphate hydrolases"/>
    <property type="match status" value="2"/>
</dbReference>
<dbReference type="PANTHER" id="PTHR13710">
    <property type="entry name" value="DNA HELICASE RECQ FAMILY MEMBER"/>
    <property type="match status" value="1"/>
</dbReference>
<dbReference type="Proteomes" id="UP000809789">
    <property type="component" value="Unassembled WGS sequence"/>
</dbReference>
<comment type="caution">
    <text evidence="9">The sequence shown here is derived from an EMBL/GenBank/DDBJ whole genome shotgun (WGS) entry which is preliminary data.</text>
</comment>
<dbReference type="EMBL" id="JAESVG020000002">
    <property type="protein sequence ID" value="KAG8630425.1"/>
    <property type="molecule type" value="Genomic_DNA"/>
</dbReference>
<keyword evidence="3" id="KW-0067">ATP-binding</keyword>
<dbReference type="SMART" id="SM00490">
    <property type="entry name" value="HELICc"/>
    <property type="match status" value="1"/>
</dbReference>
<feature type="region of interest" description="Disordered" evidence="6">
    <location>
        <begin position="211"/>
        <end position="249"/>
    </location>
</feature>
<keyword evidence="2" id="KW-0547">Nucleotide-binding</keyword>
<dbReference type="PROSITE" id="PS51194">
    <property type="entry name" value="HELICASE_CTER"/>
    <property type="match status" value="1"/>
</dbReference>
<evidence type="ECO:0000256" key="2">
    <source>
        <dbReference type="ARBA" id="ARBA00022741"/>
    </source>
</evidence>
<dbReference type="GO" id="GO:0005694">
    <property type="term" value="C:chromosome"/>
    <property type="evidence" value="ECO:0007669"/>
    <property type="project" value="TreeGrafter"/>
</dbReference>
<evidence type="ECO:0000313" key="10">
    <source>
        <dbReference type="Proteomes" id="UP000809789"/>
    </source>
</evidence>
<dbReference type="GO" id="GO:0043138">
    <property type="term" value="F:3'-5' DNA helicase activity"/>
    <property type="evidence" value="ECO:0007669"/>
    <property type="project" value="UniProtKB-EC"/>
</dbReference>
<sequence>MEDKSHSRYFEVATPQGSQNPRTTRQEGEMAGQRGQMARQGWEEFITKGAKEVEAIREAMERRIEDGEKDEVNHWLERTGWLKFLSGFDRRDLVESIQEPDKEEVSERVEHAIWMAVGRLTRMAQHTIGQKAGIFVRMEAIRNEKEQKRYVPLMAYQDEEAMGLNARPWQQVLMFFARTRKVHQWKSPKYRFTKEQKKCWQEVVEEAGIEVHQQQEGNNGGERQGRDWRSSQRWQGSRRGQNHGRDDDRIDEVVEAREEAAVEAQEGELTALQAAVMDFCISLLDQKASSSEYECALVKAIAVLGVDMDGWKGVDRYPPILSKLIKVARFMVVQKAYHIVKPVDEKEIMEDGSSFDGEGEEEEIEEEEEEEEESNGSVSSSGSMPRGPGRANRRANRSRPSSQNIPSSANSTVWQEENLSEQWWGGREKLTREQHHGKEVGVVEMVGQMVDKFMVRGTNSPMQWMLDLRTYGLKMHYNTTSAGKVDWKGEDELIYKALHFNMDAFRGWVHMTLEEAKRQMEVELLRGFQAPEVVWNELFDDASNGSNGWNFLKDERNRFEVDGQRWLMDRIGRDGKALHDFVDPVTGKIRRVEVERYMKSVVRFRELMLMLMHITGGQPARGPEILSVRHSNTSKGQHRNLFIEDGMVCFVTVYHKNVVSTDKSKIIHRYLPREVGELVVLYLWLVLPFHVMLESQKDGYGRRKRQQGHQVGNRGHEEEEEEEEDKRKISHHLWPADADGKVWTSARMSRVLRKQSTQGLGQKVGIQAYREIAIAISRKFLRGTNKGVDLDDDDEDGDWNEDNFDDKLARIADRQAGHGSHVAGMIYARLMQEMTGSVTEVRKGYRASSRMWHAFLRFPSATDGTGEGTEYGTGDKRSRSDTDKVIIQWQDGQERAQVARWKLARQIDLDMELRRAFGEEAEFRGQQREALQAIMRGDARVVAIMATGEGKSMLFMLPAVCVRGGMTIVVLPLISLRQDMIRRCRKLGLSCVEWCGRRVVDDVAIVMVTPEGAGSDGFETFLNRVSGKIDRIVIDECHVVLNEDSTFRTRMQQLGKLTRAGVQMVLLTATLPVCKRGEMWKRMHWNRDGDGIQLFHGSTTRKNIRYIVRELDKGIKKEEAEEVILRMIRRKHKQHLPGKVIVYCNTVREVQMYSDKLGVDGYFSRAEMKKEKLDDFIAGRQQLIVATSALGMGVDIGDIRAVIHVGRPRKLEEYLQESGRAGRDRRRSEAIVILQERKGQRGSQEGSKRGKYGFVQRSDNELVGEYLQDKTWLEGEEGRVRKCRRMMIDEYMDGVLARGECEGDEERCNVCREEEEGEEEEGGEEEGEGEGREEEEGEGEEEEEEGEGEIVRVASSMRSSRDVQVVEEDRIEWRRQQMDRQIGSSSQVEQSREDGMKWADLERYLREWDGRCGFCHVRWGGRVDDRHRFVDCKREESLEGREAFFLVRKRVEYEGYCACFQCGAPQGMCRRWIEARDGGWKTREDKGERSEV</sequence>
<accession>A0A8K0L7V9</accession>
<feature type="region of interest" description="Disordered" evidence="6">
    <location>
        <begin position="1311"/>
        <end position="1357"/>
    </location>
</feature>
<dbReference type="Pfam" id="PF00270">
    <property type="entry name" value="DEAD"/>
    <property type="match status" value="1"/>
</dbReference>
<evidence type="ECO:0000313" key="9">
    <source>
        <dbReference type="EMBL" id="KAG8630425.1"/>
    </source>
</evidence>
<dbReference type="InterPro" id="IPR027417">
    <property type="entry name" value="P-loop_NTPase"/>
</dbReference>
<dbReference type="GO" id="GO:0005737">
    <property type="term" value="C:cytoplasm"/>
    <property type="evidence" value="ECO:0007669"/>
    <property type="project" value="TreeGrafter"/>
</dbReference>
<comment type="catalytic activity">
    <reaction evidence="4">
        <text>Couples ATP hydrolysis with the unwinding of duplex DNA by translocating in the 3'-5' direction.</text>
        <dbReference type="EC" id="5.6.2.4"/>
    </reaction>
</comment>
<dbReference type="OrthoDB" id="2608216at2759"/>
<feature type="region of interest" description="Disordered" evidence="6">
    <location>
        <begin position="700"/>
        <end position="731"/>
    </location>
</feature>
<dbReference type="InterPro" id="IPR014001">
    <property type="entry name" value="Helicase_ATP-bd"/>
</dbReference>
<dbReference type="GO" id="GO:0005524">
    <property type="term" value="F:ATP binding"/>
    <property type="evidence" value="ECO:0007669"/>
    <property type="project" value="UniProtKB-KW"/>
</dbReference>
<comment type="similarity">
    <text evidence="1">Belongs to the helicase family. RecQ subfamily.</text>
</comment>
<evidence type="ECO:0000256" key="3">
    <source>
        <dbReference type="ARBA" id="ARBA00022840"/>
    </source>
</evidence>
<gene>
    <name evidence="9" type="ORF">KVT40_002044</name>
</gene>
<evidence type="ECO:0000256" key="6">
    <source>
        <dbReference type="SAM" id="MobiDB-lite"/>
    </source>
</evidence>
<feature type="compositionally biased region" description="Acidic residues" evidence="6">
    <location>
        <begin position="357"/>
        <end position="374"/>
    </location>
</feature>
<feature type="compositionally biased region" description="Low complexity" evidence="6">
    <location>
        <begin position="375"/>
        <end position="390"/>
    </location>
</feature>